<reference evidence="1" key="1">
    <citation type="submission" date="2018-05" db="EMBL/GenBank/DDBJ databases">
        <authorList>
            <person name="Lanie J.A."/>
            <person name="Ng W.-L."/>
            <person name="Kazmierczak K.M."/>
            <person name="Andrzejewski T.M."/>
            <person name="Davidsen T.M."/>
            <person name="Wayne K.J."/>
            <person name="Tettelin H."/>
            <person name="Glass J.I."/>
            <person name="Rusch D."/>
            <person name="Podicherti R."/>
            <person name="Tsui H.-C.T."/>
            <person name="Winkler M.E."/>
        </authorList>
    </citation>
    <scope>NUCLEOTIDE SEQUENCE</scope>
</reference>
<gene>
    <name evidence="1" type="ORF">METZ01_LOCUS35191</name>
</gene>
<evidence type="ECO:0000313" key="1">
    <source>
        <dbReference type="EMBL" id="SUZ82337.1"/>
    </source>
</evidence>
<name>A0A381QX94_9ZZZZ</name>
<protein>
    <recommendedName>
        <fullName evidence="2">Carboxymuconolactone decarboxylase-like domain-containing protein</fullName>
    </recommendedName>
</protein>
<sequence length="186" mass="21677">MSKLRIQYISPEKVNDQKILEAISESVIKGTPRAESQAIRARVPNVFWSFQNTWNDVFIEGKVDHNLKELCRVYVSKSVQCKYCGNQRSSKSADDGLVEDDYRDLLDFEKSENYDELTKAALSLSQAITWDLETDDDFWNRLYKHFSEEQIIELGYFVGFTMGQQRFNRLLNLDEHLGKTGFENIN</sequence>
<dbReference type="Gene3D" id="1.20.1290.10">
    <property type="entry name" value="AhpD-like"/>
    <property type="match status" value="1"/>
</dbReference>
<organism evidence="1">
    <name type="scientific">marine metagenome</name>
    <dbReference type="NCBI Taxonomy" id="408172"/>
    <lineage>
        <taxon>unclassified sequences</taxon>
        <taxon>metagenomes</taxon>
        <taxon>ecological metagenomes</taxon>
    </lineage>
</organism>
<evidence type="ECO:0008006" key="2">
    <source>
        <dbReference type="Google" id="ProtNLM"/>
    </source>
</evidence>
<dbReference type="AlphaFoldDB" id="A0A381QX94"/>
<proteinExistence type="predicted"/>
<accession>A0A381QX94</accession>
<dbReference type="EMBL" id="UINC01001502">
    <property type="protein sequence ID" value="SUZ82337.1"/>
    <property type="molecule type" value="Genomic_DNA"/>
</dbReference>
<dbReference type="PANTHER" id="PTHR34846">
    <property type="entry name" value="4-CARBOXYMUCONOLACTONE DECARBOXYLASE FAMILY PROTEIN (AFU_ORTHOLOGUE AFUA_6G11590)"/>
    <property type="match status" value="1"/>
</dbReference>
<dbReference type="PANTHER" id="PTHR34846:SF10">
    <property type="entry name" value="CYTOPLASMIC PROTEIN"/>
    <property type="match status" value="1"/>
</dbReference>
<dbReference type="SUPFAM" id="SSF69118">
    <property type="entry name" value="AhpD-like"/>
    <property type="match status" value="1"/>
</dbReference>
<dbReference type="InterPro" id="IPR029032">
    <property type="entry name" value="AhpD-like"/>
</dbReference>